<feature type="domain" description="DUF4773" evidence="2">
    <location>
        <begin position="34"/>
        <end position="129"/>
    </location>
</feature>
<keyword evidence="4" id="KW-1185">Reference proteome</keyword>
<protein>
    <recommendedName>
        <fullName evidence="2">DUF4773 domain-containing protein</fullName>
    </recommendedName>
</protein>
<dbReference type="InterPro" id="IPR031941">
    <property type="entry name" value="DUF4773"/>
</dbReference>
<dbReference type="OrthoDB" id="6750867at2759"/>
<name>A0A834I4T0_RHYFE</name>
<dbReference type="Pfam" id="PF15998">
    <property type="entry name" value="DUF4773"/>
    <property type="match status" value="1"/>
</dbReference>
<keyword evidence="1" id="KW-0732">Signal</keyword>
<sequence length="150" mass="17002">MNVVFILLGIIYLQLIRAERSKYVNFTGCSIKTSLQYECCASVHTNATIPNEYCFNANFLFRQLTINLNLKHNGEVLYSGKLDSNLAPICIPMTLLCFAINHIDIKDKRLCAKISVGPIVLLKFPCFTINNGRVGIIPNNYFKSTFYLHC</sequence>
<evidence type="ECO:0000313" key="4">
    <source>
        <dbReference type="Proteomes" id="UP000625711"/>
    </source>
</evidence>
<accession>A0A834I4T0</accession>
<reference evidence="3" key="1">
    <citation type="submission" date="2020-08" db="EMBL/GenBank/DDBJ databases">
        <title>Genome sequencing and assembly of the red palm weevil Rhynchophorus ferrugineus.</title>
        <authorList>
            <person name="Dias G.B."/>
            <person name="Bergman C.M."/>
            <person name="Manee M."/>
        </authorList>
    </citation>
    <scope>NUCLEOTIDE SEQUENCE</scope>
    <source>
        <strain evidence="3">AA-2017</strain>
        <tissue evidence="3">Whole larva</tissue>
    </source>
</reference>
<organism evidence="3 4">
    <name type="scientific">Rhynchophorus ferrugineus</name>
    <name type="common">Red palm weevil</name>
    <name type="synonym">Curculio ferrugineus</name>
    <dbReference type="NCBI Taxonomy" id="354439"/>
    <lineage>
        <taxon>Eukaryota</taxon>
        <taxon>Metazoa</taxon>
        <taxon>Ecdysozoa</taxon>
        <taxon>Arthropoda</taxon>
        <taxon>Hexapoda</taxon>
        <taxon>Insecta</taxon>
        <taxon>Pterygota</taxon>
        <taxon>Neoptera</taxon>
        <taxon>Endopterygota</taxon>
        <taxon>Coleoptera</taxon>
        <taxon>Polyphaga</taxon>
        <taxon>Cucujiformia</taxon>
        <taxon>Curculionidae</taxon>
        <taxon>Dryophthorinae</taxon>
        <taxon>Rhynchophorus</taxon>
    </lineage>
</organism>
<gene>
    <name evidence="3" type="ORF">GWI33_019718</name>
</gene>
<feature type="signal peptide" evidence="1">
    <location>
        <begin position="1"/>
        <end position="18"/>
    </location>
</feature>
<feature type="chain" id="PRO_5033058893" description="DUF4773 domain-containing protein" evidence="1">
    <location>
        <begin position="19"/>
        <end position="150"/>
    </location>
</feature>
<evidence type="ECO:0000259" key="2">
    <source>
        <dbReference type="Pfam" id="PF15998"/>
    </source>
</evidence>
<dbReference type="Proteomes" id="UP000625711">
    <property type="component" value="Unassembled WGS sequence"/>
</dbReference>
<proteinExistence type="predicted"/>
<dbReference type="EMBL" id="JAACXV010014476">
    <property type="protein sequence ID" value="KAF7267012.1"/>
    <property type="molecule type" value="Genomic_DNA"/>
</dbReference>
<evidence type="ECO:0000256" key="1">
    <source>
        <dbReference type="SAM" id="SignalP"/>
    </source>
</evidence>
<evidence type="ECO:0000313" key="3">
    <source>
        <dbReference type="EMBL" id="KAF7267012.1"/>
    </source>
</evidence>
<comment type="caution">
    <text evidence="3">The sequence shown here is derived from an EMBL/GenBank/DDBJ whole genome shotgun (WGS) entry which is preliminary data.</text>
</comment>
<dbReference type="AlphaFoldDB" id="A0A834I4T0"/>